<accession>A0A1Z5T4Q1</accession>
<protein>
    <recommendedName>
        <fullName evidence="1">Cyanovirin-N domain-containing protein</fullName>
    </recommendedName>
</protein>
<dbReference type="Gene3D" id="2.30.60.10">
    <property type="entry name" value="Cyanovirin-N"/>
    <property type="match status" value="1"/>
</dbReference>
<keyword evidence="3" id="KW-1185">Reference proteome</keyword>
<reference evidence="2 3" key="1">
    <citation type="submission" date="2017-01" db="EMBL/GenBank/DDBJ databases">
        <title>The recent genome duplication of the halophilic yeast Hortaea werneckii: insights from long-read sequencing.</title>
        <authorList>
            <person name="Sinha S."/>
            <person name="Flibotte S."/>
            <person name="Neira M."/>
            <person name="Lenassi M."/>
            <person name="Gostincar C."/>
            <person name="Stajich J.E."/>
            <person name="Nislow C.E."/>
        </authorList>
    </citation>
    <scope>NUCLEOTIDE SEQUENCE [LARGE SCALE GENOMIC DNA]</scope>
    <source>
        <strain evidence="2 3">EXF-2000</strain>
    </source>
</reference>
<name>A0A1Z5T4Q1_HORWE</name>
<dbReference type="Pfam" id="PF06985">
    <property type="entry name" value="HET"/>
    <property type="match status" value="1"/>
</dbReference>
<dbReference type="Pfam" id="PF08881">
    <property type="entry name" value="CVNH"/>
    <property type="match status" value="1"/>
</dbReference>
<dbReference type="Proteomes" id="UP000194280">
    <property type="component" value="Unassembled WGS sequence"/>
</dbReference>
<proteinExistence type="predicted"/>
<comment type="caution">
    <text evidence="2">The sequence shown here is derived from an EMBL/GenBank/DDBJ whole genome shotgun (WGS) entry which is preliminary data.</text>
</comment>
<organism evidence="2 3">
    <name type="scientific">Hortaea werneckii EXF-2000</name>
    <dbReference type="NCBI Taxonomy" id="1157616"/>
    <lineage>
        <taxon>Eukaryota</taxon>
        <taxon>Fungi</taxon>
        <taxon>Dikarya</taxon>
        <taxon>Ascomycota</taxon>
        <taxon>Pezizomycotina</taxon>
        <taxon>Dothideomycetes</taxon>
        <taxon>Dothideomycetidae</taxon>
        <taxon>Mycosphaerellales</taxon>
        <taxon>Teratosphaeriaceae</taxon>
        <taxon>Hortaea</taxon>
    </lineage>
</organism>
<dbReference type="SUPFAM" id="SSF51322">
    <property type="entry name" value="Cyanovirin-N"/>
    <property type="match status" value="1"/>
</dbReference>
<dbReference type="AlphaFoldDB" id="A0A1Z5T4Q1"/>
<dbReference type="InterPro" id="IPR052895">
    <property type="entry name" value="HetReg/Transcr_Mod"/>
</dbReference>
<evidence type="ECO:0000259" key="1">
    <source>
        <dbReference type="SMART" id="SM01111"/>
    </source>
</evidence>
<gene>
    <name evidence="2" type="ORF">BTJ68_08755</name>
</gene>
<dbReference type="STRING" id="1157616.A0A1Z5T4Q1"/>
<feature type="domain" description="Cyanovirin-N" evidence="1">
    <location>
        <begin position="24"/>
        <end position="103"/>
    </location>
</feature>
<dbReference type="InterPro" id="IPR036673">
    <property type="entry name" value="Cyanovirin-N_sf"/>
</dbReference>
<dbReference type="InterPro" id="IPR010730">
    <property type="entry name" value="HET"/>
</dbReference>
<dbReference type="PANTHER" id="PTHR24148:SF64">
    <property type="entry name" value="HETEROKARYON INCOMPATIBILITY DOMAIN-CONTAINING PROTEIN"/>
    <property type="match status" value="1"/>
</dbReference>
<evidence type="ECO:0000313" key="2">
    <source>
        <dbReference type="EMBL" id="OTA31013.1"/>
    </source>
</evidence>
<dbReference type="SMART" id="SM01111">
    <property type="entry name" value="CVNH"/>
    <property type="match status" value="1"/>
</dbReference>
<dbReference type="OrthoDB" id="2157530at2759"/>
<evidence type="ECO:0000313" key="3">
    <source>
        <dbReference type="Proteomes" id="UP000194280"/>
    </source>
</evidence>
<dbReference type="InParanoid" id="A0A1Z5T4Q1"/>
<dbReference type="VEuPathDB" id="FungiDB:BTJ68_08755"/>
<dbReference type="EMBL" id="MUNK01000124">
    <property type="protein sequence ID" value="OTA31013.1"/>
    <property type="molecule type" value="Genomic_DNA"/>
</dbReference>
<dbReference type="InterPro" id="IPR011058">
    <property type="entry name" value="Cyanovirin-N"/>
</dbReference>
<dbReference type="PANTHER" id="PTHR24148">
    <property type="entry name" value="ANKYRIN REPEAT DOMAIN-CONTAINING PROTEIN 39 HOMOLOG-RELATED"/>
    <property type="match status" value="1"/>
</dbReference>
<sequence length="278" mass="31066">MHELILRASNEVGAGQTVRASIFDLGVRCQDIRLEESAISLDSLLGNSNGSFCFGSNFSASARNVHLKNTTLFAELRAVSGDWHARKVELRRLVCNVGRGLESLDIQRSLRVPGPPPAVFATLCGEGTADELYTPLKTNEAIRLIYIEPGKFHDPMRCRMATRQASDCDEYMCLSYVWGDTSEAVTIQLNSFPKLVTRNLHSALQRLRSHGYLAALWADALCINQEDKEEKSLQVARMAKTYAEARRVFVWLCDGPLDRPFEFLGEIVTAFIHDLLSN</sequence>